<evidence type="ECO:0000313" key="2">
    <source>
        <dbReference type="EMBL" id="PHK07241.1"/>
    </source>
</evidence>
<gene>
    <name evidence="2" type="ORF">VF08_01165</name>
</gene>
<dbReference type="GO" id="GO:0000725">
    <property type="term" value="P:recombinational repair"/>
    <property type="evidence" value="ECO:0007669"/>
    <property type="project" value="TreeGrafter"/>
</dbReference>
<comment type="caution">
    <text evidence="2">The sequence shown here is derived from an EMBL/GenBank/DDBJ whole genome shotgun (WGS) entry which is preliminary data.</text>
</comment>
<evidence type="ECO:0000313" key="3">
    <source>
        <dbReference type="Proteomes" id="UP000222310"/>
    </source>
</evidence>
<dbReference type="SUPFAM" id="SSF52540">
    <property type="entry name" value="P-loop containing nucleoside triphosphate hydrolases"/>
    <property type="match status" value="1"/>
</dbReference>
<dbReference type="InterPro" id="IPR027417">
    <property type="entry name" value="P-loop_NTPase"/>
</dbReference>
<dbReference type="GeneID" id="57092084"/>
<dbReference type="InterPro" id="IPR027785">
    <property type="entry name" value="UvrD-like_helicase_C"/>
</dbReference>
<keyword evidence="2" id="KW-0378">Hydrolase</keyword>
<dbReference type="Gene3D" id="3.40.50.300">
    <property type="entry name" value="P-loop containing nucleotide triphosphate hydrolases"/>
    <property type="match status" value="2"/>
</dbReference>
<dbReference type="GO" id="GO:0003677">
    <property type="term" value="F:DNA binding"/>
    <property type="evidence" value="ECO:0007669"/>
    <property type="project" value="InterPro"/>
</dbReference>
<sequence>MVNVIRGDVDNKPVSSRRLADYFESRHDIDGSLYLGYPIIGTPQGGYQIDALLLSREHGVVIFNIIEGIDTNTDIEKTQDESAIKVESRLIQHTTLVKKRKLMVPIHVVTFAPVLSNPPKTVAEDYPIITNEPALEEYLKSCKWEDNQYFESLNSVIQAITTIRKRRQRGYIQREDSRGAKLQKLEDSIANLDKNQAAAVLETVEGVQRIRGLAGSGKTIVLALKVAYLQAKHPDWNIAVTFNTRSLKNQFKHFINTFSIEHTNEEPDWERIKIIHAWGSPSMEGIYYEICKRHNIEFRDVNAARKISNVDGQEFDKVCEEALNKINTFEQYYDAILVDEAQDFSKHFLQLCYRILKHPKRLVYAYDELQSLNNKTMESPEVIFGKDIYGNPYVQLQNKSGTAKQDIILEKCYRNSRPLLTSAHALGFGIYRNGGLIQMFDDAGLWRDIGYEVEEGNLEDGKPVKLSRTSNTSPTFLESHSAIDDLIIFKSFNNSREQDEWLVNEIEKNIKEDELKYDDIMVIHSNPLTTKGEVGRSRALLFEKKINSNLAGVTNSRDEFFSEEAVTFTGIYRAKGNEAAMIYVINAHECFSGPELSKKRNILFTAMTRSKAWLRVLGYGEDMRGLVREFEEVRRRNFVLEFTYPTEEERRKMNVINRDISPKERERRIQNQRNLKDIVEDLDKGVIHKEDLSQELIEKLKSHLFSND</sequence>
<protein>
    <submittedName>
        <fullName evidence="2">Helicase</fullName>
    </submittedName>
</protein>
<reference evidence="2 3" key="1">
    <citation type="submission" date="2015-02" db="EMBL/GenBank/DDBJ databases">
        <title>Nostoc linckia genome annotation.</title>
        <authorList>
            <person name="Zhou Z."/>
        </authorList>
    </citation>
    <scope>NUCLEOTIDE SEQUENCE [LARGE SCALE GENOMIC DNA]</scope>
    <source>
        <strain evidence="3">z8</strain>
    </source>
</reference>
<dbReference type="PANTHER" id="PTHR11070:SF2">
    <property type="entry name" value="ATP-DEPENDENT DNA HELICASE SRS2"/>
    <property type="match status" value="1"/>
</dbReference>
<organism evidence="2 3">
    <name type="scientific">Nostoc linckia z8</name>
    <dbReference type="NCBI Taxonomy" id="1628746"/>
    <lineage>
        <taxon>Bacteria</taxon>
        <taxon>Bacillati</taxon>
        <taxon>Cyanobacteriota</taxon>
        <taxon>Cyanophyceae</taxon>
        <taxon>Nostocales</taxon>
        <taxon>Nostocaceae</taxon>
        <taxon>Nostoc</taxon>
    </lineage>
</organism>
<dbReference type="PANTHER" id="PTHR11070">
    <property type="entry name" value="UVRD / RECB / PCRA DNA HELICASE FAMILY MEMBER"/>
    <property type="match status" value="1"/>
</dbReference>
<dbReference type="Proteomes" id="UP000222310">
    <property type="component" value="Unassembled WGS sequence"/>
</dbReference>
<dbReference type="RefSeq" id="WP_099065895.1">
    <property type="nucleotide sequence ID" value="NZ_LAHD01000002.1"/>
</dbReference>
<evidence type="ECO:0000259" key="1">
    <source>
        <dbReference type="Pfam" id="PF13538"/>
    </source>
</evidence>
<dbReference type="AlphaFoldDB" id="A0A9Q6ENR5"/>
<keyword evidence="2" id="KW-0547">Nucleotide-binding</keyword>
<dbReference type="Pfam" id="PF13538">
    <property type="entry name" value="UvrD_C_2"/>
    <property type="match status" value="1"/>
</dbReference>
<keyword evidence="2" id="KW-0067">ATP-binding</keyword>
<keyword evidence="2" id="KW-0347">Helicase</keyword>
<dbReference type="InterPro" id="IPR000212">
    <property type="entry name" value="DNA_helicase_UvrD/REP"/>
</dbReference>
<name>A0A9Q6ENR5_NOSLI</name>
<proteinExistence type="predicted"/>
<dbReference type="EMBL" id="LAHD01000002">
    <property type="protein sequence ID" value="PHK07241.1"/>
    <property type="molecule type" value="Genomic_DNA"/>
</dbReference>
<dbReference type="GO" id="GO:0043138">
    <property type="term" value="F:3'-5' DNA helicase activity"/>
    <property type="evidence" value="ECO:0007669"/>
    <property type="project" value="TreeGrafter"/>
</dbReference>
<dbReference type="GO" id="GO:0005524">
    <property type="term" value="F:ATP binding"/>
    <property type="evidence" value="ECO:0007669"/>
    <property type="project" value="InterPro"/>
</dbReference>
<accession>A0A9Q6ENR5</accession>
<feature type="domain" description="UvrD-like helicase C-terminal" evidence="1">
    <location>
        <begin position="569"/>
        <end position="616"/>
    </location>
</feature>